<dbReference type="InterPro" id="IPR037066">
    <property type="entry name" value="Plug_dom_sf"/>
</dbReference>
<dbReference type="PROSITE" id="PS52016">
    <property type="entry name" value="TONB_DEPENDENT_REC_3"/>
    <property type="match status" value="1"/>
</dbReference>
<organism evidence="17 18">
    <name type="scientific">Sorangium cellulosum</name>
    <name type="common">Polyangium cellulosum</name>
    <dbReference type="NCBI Taxonomy" id="56"/>
    <lineage>
        <taxon>Bacteria</taxon>
        <taxon>Pseudomonadati</taxon>
        <taxon>Myxococcota</taxon>
        <taxon>Polyangia</taxon>
        <taxon>Polyangiales</taxon>
        <taxon>Polyangiaceae</taxon>
        <taxon>Sorangium</taxon>
    </lineage>
</organism>
<feature type="region of interest" description="Disordered" evidence="14">
    <location>
        <begin position="172"/>
        <end position="223"/>
    </location>
</feature>
<evidence type="ECO:0000256" key="10">
    <source>
        <dbReference type="ARBA" id="ARBA00023170"/>
    </source>
</evidence>
<keyword evidence="11 12" id="KW-0998">Cell outer membrane</keyword>
<keyword evidence="10" id="KW-0675">Receptor</keyword>
<dbReference type="InterPro" id="IPR006260">
    <property type="entry name" value="TonB/TolA_C"/>
</dbReference>
<dbReference type="InterPro" id="IPR037682">
    <property type="entry name" value="TonB_C"/>
</dbReference>
<evidence type="ECO:0000313" key="17">
    <source>
        <dbReference type="EMBL" id="AUX23899.1"/>
    </source>
</evidence>
<keyword evidence="7" id="KW-1133">Transmembrane helix</keyword>
<proteinExistence type="inferred from homology"/>
<feature type="compositionally biased region" description="Basic and acidic residues" evidence="14">
    <location>
        <begin position="37"/>
        <end position="52"/>
    </location>
</feature>
<dbReference type="InterPro" id="IPR012910">
    <property type="entry name" value="Plug_dom"/>
</dbReference>
<dbReference type="AlphaFoldDB" id="A0A4P2Q3N0"/>
<dbReference type="Pfam" id="PF07715">
    <property type="entry name" value="Plug"/>
    <property type="match status" value="1"/>
</dbReference>
<dbReference type="InterPro" id="IPR036942">
    <property type="entry name" value="Beta-barrel_TonB_sf"/>
</dbReference>
<dbReference type="Gene3D" id="2.40.170.20">
    <property type="entry name" value="TonB-dependent receptor, beta-barrel domain"/>
    <property type="match status" value="1"/>
</dbReference>
<dbReference type="PROSITE" id="PS52015">
    <property type="entry name" value="TONB_CTD"/>
    <property type="match status" value="1"/>
</dbReference>
<keyword evidence="6 15" id="KW-0732">Signal</keyword>
<dbReference type="EMBL" id="CP012670">
    <property type="protein sequence ID" value="AUX23899.1"/>
    <property type="molecule type" value="Genomic_DNA"/>
</dbReference>
<dbReference type="NCBIfam" id="TIGR01352">
    <property type="entry name" value="tonB_Cterm"/>
    <property type="match status" value="1"/>
</dbReference>
<sequence>MTRRPLALRGLLAGALAFLLPGVPASAHAQDRSAPGDIERGGLGERDRDASARDPAAGATAPAAGSPGGERAPPGAGDARVEPPQLVEGVEAEYPPEARAARRVGTVVLKLLIDASGRVTEAEIATPAGHGFDEAARAAALRFRFTPARRGGTPVASRILYGYDFRLPEEPNAEPSFSATEGSGVTATGTAATAPPPAGVPDRANSAAPPPAREPGQTSTAAPIAVTVRGAEAERLRQSAQAITVIETEEAQRRTADMGEVLARTQGVGVRRSAGLGSWSRLSLNGLTDDQIRFFLDGVPLDLAGYPFGVANVPVNLVERVEIHRGVVPVRFGADALGGAVNLVTDRDVRGTHGAASYEIGSYDTHRLTLSARHLHEPSGFFTRLSGFLDAAKNDYPVDVVVPNENTGREQPARAYRFHDAYRAAGGSAELGFVNRPWARRLLLRAFVTDYDKEHQHKFGVMKVPYGEVTNGETAPGATLQYEQGLGRGVALEALLGYTYRRATFLDVSDCIYDWFGRCVRKRPRPGEDESPPRDRVFREHSGLGRLSLLYRPHPEHALRLSVSPTFITRTAEERRPDNPKARDRLRGEHSLFTWVYGVEHQLNLLDDRLENRFFVKDYVQMLRMKGRLPGLHARFDQRERDTHRLGVGDGLRYRLSEWLYAKASYEWATRLPRPVEVFGDGAMIVANLALEPETSHNGNLGFTIDARDTASGAWRLDANGFVRAVERLIVLNNRTDSIQYIHVTGARSLGVEAAAGWTSPGEHVALDGNITYDDFRKTSDEGNFARSEGERMPNRPWLFANGSARVQLQGVVAPRDTLSLTWDTRYVHGFYLGFANWGRVEDKAKVPSQLLHSLALTYVARDEPRTVSFTIEAHNLTDERASDFYGIQRPGRTLFSKATLEM</sequence>
<evidence type="ECO:0000256" key="9">
    <source>
        <dbReference type="ARBA" id="ARBA00023136"/>
    </source>
</evidence>
<evidence type="ECO:0000256" key="4">
    <source>
        <dbReference type="ARBA" id="ARBA00022452"/>
    </source>
</evidence>
<evidence type="ECO:0000259" key="16">
    <source>
        <dbReference type="PROSITE" id="PS52015"/>
    </source>
</evidence>
<dbReference type="Gene3D" id="3.30.1150.10">
    <property type="match status" value="1"/>
</dbReference>
<keyword evidence="5 12" id="KW-0812">Transmembrane</keyword>
<comment type="similarity">
    <text evidence="12 13">Belongs to the TonB-dependent receptor family.</text>
</comment>
<keyword evidence="3 12" id="KW-0813">Transport</keyword>
<accession>A0A4P2Q3N0</accession>
<dbReference type="OrthoDB" id="9812892at2"/>
<dbReference type="SUPFAM" id="SSF74653">
    <property type="entry name" value="TolA/TonB C-terminal domain"/>
    <property type="match status" value="1"/>
</dbReference>
<dbReference type="NCBIfam" id="NF038079">
    <property type="entry name" value="TonB_sider_MxcH"/>
    <property type="match status" value="1"/>
</dbReference>
<evidence type="ECO:0000313" key="18">
    <source>
        <dbReference type="Proteomes" id="UP000295781"/>
    </source>
</evidence>
<dbReference type="GO" id="GO:0009279">
    <property type="term" value="C:cell outer membrane"/>
    <property type="evidence" value="ECO:0007669"/>
    <property type="project" value="UniProtKB-SubCell"/>
</dbReference>
<dbReference type="CDD" id="cd01347">
    <property type="entry name" value="ligand_gated_channel"/>
    <property type="match status" value="1"/>
</dbReference>
<dbReference type="Gene3D" id="2.170.130.10">
    <property type="entry name" value="TonB-dependent receptor, plug domain"/>
    <property type="match status" value="1"/>
</dbReference>
<evidence type="ECO:0000256" key="3">
    <source>
        <dbReference type="ARBA" id="ARBA00022448"/>
    </source>
</evidence>
<evidence type="ECO:0000256" key="11">
    <source>
        <dbReference type="ARBA" id="ARBA00023237"/>
    </source>
</evidence>
<dbReference type="Proteomes" id="UP000295781">
    <property type="component" value="Chromosome"/>
</dbReference>
<dbReference type="Pfam" id="PF00593">
    <property type="entry name" value="TonB_dep_Rec_b-barrel"/>
    <property type="match status" value="1"/>
</dbReference>
<evidence type="ECO:0000256" key="2">
    <source>
        <dbReference type="ARBA" id="ARBA00004571"/>
    </source>
</evidence>
<comment type="subcellular location">
    <subcellularLocation>
        <location evidence="2 12">Cell outer membrane</location>
        <topology evidence="2 12">Multi-pass membrane protein</topology>
    </subcellularLocation>
    <subcellularLocation>
        <location evidence="1">Membrane</location>
        <topology evidence="1">Single-pass membrane protein</topology>
    </subcellularLocation>
</comment>
<dbReference type="Pfam" id="PF03544">
    <property type="entry name" value="TonB_C"/>
    <property type="match status" value="1"/>
</dbReference>
<protein>
    <submittedName>
        <fullName evidence="17">TonB family protein</fullName>
    </submittedName>
</protein>
<feature type="signal peptide" evidence="15">
    <location>
        <begin position="1"/>
        <end position="29"/>
    </location>
</feature>
<evidence type="ECO:0000256" key="1">
    <source>
        <dbReference type="ARBA" id="ARBA00004167"/>
    </source>
</evidence>
<evidence type="ECO:0000256" key="8">
    <source>
        <dbReference type="ARBA" id="ARBA00023077"/>
    </source>
</evidence>
<dbReference type="GO" id="GO:0015344">
    <property type="term" value="F:siderophore uptake transmembrane transporter activity"/>
    <property type="evidence" value="ECO:0007669"/>
    <property type="project" value="TreeGrafter"/>
</dbReference>
<feature type="compositionally biased region" description="Low complexity" evidence="14">
    <location>
        <begin position="178"/>
        <end position="193"/>
    </location>
</feature>
<dbReference type="InterPro" id="IPR039426">
    <property type="entry name" value="TonB-dep_rcpt-like"/>
</dbReference>
<evidence type="ECO:0000256" key="7">
    <source>
        <dbReference type="ARBA" id="ARBA00022989"/>
    </source>
</evidence>
<keyword evidence="8 13" id="KW-0798">TonB box</keyword>
<evidence type="ECO:0000256" key="12">
    <source>
        <dbReference type="PROSITE-ProRule" id="PRU01360"/>
    </source>
</evidence>
<evidence type="ECO:0000256" key="5">
    <source>
        <dbReference type="ARBA" id="ARBA00022692"/>
    </source>
</evidence>
<evidence type="ECO:0000256" key="15">
    <source>
        <dbReference type="SAM" id="SignalP"/>
    </source>
</evidence>
<dbReference type="RefSeq" id="WP_129349397.1">
    <property type="nucleotide sequence ID" value="NZ_CP012670.1"/>
</dbReference>
<name>A0A4P2Q3N0_SORCE</name>
<dbReference type="PANTHER" id="PTHR30069">
    <property type="entry name" value="TONB-DEPENDENT OUTER MEMBRANE RECEPTOR"/>
    <property type="match status" value="1"/>
</dbReference>
<reference evidence="17 18" key="1">
    <citation type="submission" date="2015-09" db="EMBL/GenBank/DDBJ databases">
        <title>Sorangium comparison.</title>
        <authorList>
            <person name="Zaburannyi N."/>
            <person name="Bunk B."/>
            <person name="Overmann J."/>
            <person name="Mueller R."/>
        </authorList>
    </citation>
    <scope>NUCLEOTIDE SEQUENCE [LARGE SCALE GENOMIC DNA]</scope>
    <source>
        <strain evidence="17 18">So ceGT47</strain>
    </source>
</reference>
<gene>
    <name evidence="17" type="primary">tonB</name>
    <name evidence="17" type="ORF">SOCEGT47_044290</name>
</gene>
<feature type="domain" description="TonB C-terminal" evidence="16">
    <location>
        <begin position="79"/>
        <end position="174"/>
    </location>
</feature>
<evidence type="ECO:0000256" key="13">
    <source>
        <dbReference type="RuleBase" id="RU003357"/>
    </source>
</evidence>
<evidence type="ECO:0000256" key="14">
    <source>
        <dbReference type="SAM" id="MobiDB-lite"/>
    </source>
</evidence>
<keyword evidence="4 12" id="KW-1134">Transmembrane beta strand</keyword>
<dbReference type="InterPro" id="IPR000531">
    <property type="entry name" value="Beta-barrel_TonB"/>
</dbReference>
<evidence type="ECO:0000256" key="6">
    <source>
        <dbReference type="ARBA" id="ARBA00022729"/>
    </source>
</evidence>
<feature type="chain" id="PRO_5020766166" evidence="15">
    <location>
        <begin position="30"/>
        <end position="903"/>
    </location>
</feature>
<feature type="compositionally biased region" description="Low complexity" evidence="14">
    <location>
        <begin position="53"/>
        <end position="65"/>
    </location>
</feature>
<keyword evidence="9 12" id="KW-0472">Membrane</keyword>
<feature type="region of interest" description="Disordered" evidence="14">
    <location>
        <begin position="26"/>
        <end position="81"/>
    </location>
</feature>
<dbReference type="SUPFAM" id="SSF56935">
    <property type="entry name" value="Porins"/>
    <property type="match status" value="1"/>
</dbReference>
<dbReference type="GO" id="GO:0044718">
    <property type="term" value="P:siderophore transmembrane transport"/>
    <property type="evidence" value="ECO:0007669"/>
    <property type="project" value="TreeGrafter"/>
</dbReference>
<dbReference type="PANTHER" id="PTHR30069:SF29">
    <property type="entry name" value="HEMOGLOBIN AND HEMOGLOBIN-HAPTOGLOBIN-BINDING PROTEIN 1-RELATED"/>
    <property type="match status" value="1"/>
</dbReference>